<proteinExistence type="predicted"/>
<keyword evidence="1" id="KW-0808">Transferase</keyword>
<protein>
    <submittedName>
        <fullName evidence="1">Class I SAM-dependent methyltransferase</fullName>
    </submittedName>
</protein>
<dbReference type="Gene3D" id="3.40.50.150">
    <property type="entry name" value="Vaccinia Virus protein VP39"/>
    <property type="match status" value="1"/>
</dbReference>
<dbReference type="InterPro" id="IPR029063">
    <property type="entry name" value="SAM-dependent_MTases_sf"/>
</dbReference>
<organism evidence="1 2">
    <name type="scientific">Fuscovulum blasticum DSM 2131</name>
    <dbReference type="NCBI Taxonomy" id="1188250"/>
    <lineage>
        <taxon>Bacteria</taxon>
        <taxon>Pseudomonadati</taxon>
        <taxon>Pseudomonadota</taxon>
        <taxon>Alphaproteobacteria</taxon>
        <taxon>Rhodobacterales</taxon>
        <taxon>Paracoccaceae</taxon>
        <taxon>Pseudogemmobacter</taxon>
    </lineage>
</organism>
<dbReference type="AlphaFoldDB" id="A0A2T4J861"/>
<dbReference type="GO" id="GO:0008168">
    <property type="term" value="F:methyltransferase activity"/>
    <property type="evidence" value="ECO:0007669"/>
    <property type="project" value="UniProtKB-KW"/>
</dbReference>
<dbReference type="SUPFAM" id="SSF53335">
    <property type="entry name" value="S-adenosyl-L-methionine-dependent methyltransferases"/>
    <property type="match status" value="1"/>
</dbReference>
<name>A0A2T4J861_FUSBL</name>
<reference evidence="1 2" key="1">
    <citation type="submission" date="2018-03" db="EMBL/GenBank/DDBJ databases">
        <title>Rhodobacter blasticus.</title>
        <authorList>
            <person name="Meyer T.E."/>
            <person name="Miller S."/>
            <person name="Lodha T."/>
            <person name="Gandham S."/>
            <person name="Chintalapati S."/>
            <person name="Chintalapati V.R."/>
        </authorList>
    </citation>
    <scope>NUCLEOTIDE SEQUENCE [LARGE SCALE GENOMIC DNA]</scope>
    <source>
        <strain evidence="1 2">DSM 2131</strain>
    </source>
</reference>
<accession>A0A2T4J861</accession>
<dbReference type="CDD" id="cd02440">
    <property type="entry name" value="AdoMet_MTases"/>
    <property type="match status" value="1"/>
</dbReference>
<evidence type="ECO:0000313" key="1">
    <source>
        <dbReference type="EMBL" id="PTE14085.1"/>
    </source>
</evidence>
<evidence type="ECO:0000313" key="2">
    <source>
        <dbReference type="Proteomes" id="UP000241362"/>
    </source>
</evidence>
<gene>
    <name evidence="1" type="ORF">C5F44_10620</name>
</gene>
<dbReference type="Pfam" id="PF13489">
    <property type="entry name" value="Methyltransf_23"/>
    <property type="match status" value="1"/>
</dbReference>
<keyword evidence="2" id="KW-1185">Reference proteome</keyword>
<dbReference type="PANTHER" id="PTHR43861">
    <property type="entry name" value="TRANS-ACONITATE 2-METHYLTRANSFERASE-RELATED"/>
    <property type="match status" value="1"/>
</dbReference>
<dbReference type="Proteomes" id="UP000241362">
    <property type="component" value="Unassembled WGS sequence"/>
</dbReference>
<comment type="caution">
    <text evidence="1">The sequence shown here is derived from an EMBL/GenBank/DDBJ whole genome shotgun (WGS) entry which is preliminary data.</text>
</comment>
<dbReference type="RefSeq" id="WP_107673511.1">
    <property type="nucleotide sequence ID" value="NZ_PZKE01000009.1"/>
</dbReference>
<dbReference type="EMBL" id="PZKE01000009">
    <property type="protein sequence ID" value="PTE14085.1"/>
    <property type="molecule type" value="Genomic_DNA"/>
</dbReference>
<dbReference type="GO" id="GO:0032259">
    <property type="term" value="P:methylation"/>
    <property type="evidence" value="ECO:0007669"/>
    <property type="project" value="UniProtKB-KW"/>
</dbReference>
<keyword evidence="1" id="KW-0489">Methyltransferase</keyword>
<dbReference type="PANTHER" id="PTHR43861:SF1">
    <property type="entry name" value="TRANS-ACONITATE 2-METHYLTRANSFERASE"/>
    <property type="match status" value="1"/>
</dbReference>
<sequence>MTATGQAFWNRIADRYAARPIKDVAAYEEMLAEVGARLRPRDRVLELGCGTGGTAIRLGPQVAEWIATDFSDRMLQIARTKAVPPNVRFVLAEAGTAFDGAPFDAICAFNLLHLVPDMPATLAQVHAALRPGGRLISKTWCFADLRRTLRLLFPLLRVFGLFPPATSLSEPQLRQAILAAGFTIETQRSFGRSPQSHFIVARKPGPP</sequence>